<reference evidence="1 2" key="1">
    <citation type="submission" date="2019-03" db="EMBL/GenBank/DDBJ databases">
        <title>First draft genome of Liparis tanakae, snailfish: a comprehensive survey of snailfish specific genes.</title>
        <authorList>
            <person name="Kim W."/>
            <person name="Song I."/>
            <person name="Jeong J.-H."/>
            <person name="Kim D."/>
            <person name="Kim S."/>
            <person name="Ryu S."/>
            <person name="Song J.Y."/>
            <person name="Lee S.K."/>
        </authorList>
    </citation>
    <scope>NUCLEOTIDE SEQUENCE [LARGE SCALE GENOMIC DNA]</scope>
    <source>
        <tissue evidence="1">Muscle</tissue>
    </source>
</reference>
<dbReference type="AlphaFoldDB" id="A0A4Z2HP47"/>
<accession>A0A4Z2HP47</accession>
<evidence type="ECO:0000313" key="1">
    <source>
        <dbReference type="EMBL" id="TNN67588.1"/>
    </source>
</evidence>
<keyword evidence="2" id="KW-1185">Reference proteome</keyword>
<evidence type="ECO:0000313" key="2">
    <source>
        <dbReference type="Proteomes" id="UP000314294"/>
    </source>
</evidence>
<proteinExistence type="predicted"/>
<protein>
    <submittedName>
        <fullName evidence="1">Uncharacterized protein</fullName>
    </submittedName>
</protein>
<gene>
    <name evidence="1" type="ORF">EYF80_022157</name>
</gene>
<organism evidence="1 2">
    <name type="scientific">Liparis tanakae</name>
    <name type="common">Tanaka's snailfish</name>
    <dbReference type="NCBI Taxonomy" id="230148"/>
    <lineage>
        <taxon>Eukaryota</taxon>
        <taxon>Metazoa</taxon>
        <taxon>Chordata</taxon>
        <taxon>Craniata</taxon>
        <taxon>Vertebrata</taxon>
        <taxon>Euteleostomi</taxon>
        <taxon>Actinopterygii</taxon>
        <taxon>Neopterygii</taxon>
        <taxon>Teleostei</taxon>
        <taxon>Neoteleostei</taxon>
        <taxon>Acanthomorphata</taxon>
        <taxon>Eupercaria</taxon>
        <taxon>Perciformes</taxon>
        <taxon>Cottioidei</taxon>
        <taxon>Cottales</taxon>
        <taxon>Liparidae</taxon>
        <taxon>Liparis</taxon>
    </lineage>
</organism>
<comment type="caution">
    <text evidence="1">The sequence shown here is derived from an EMBL/GenBank/DDBJ whole genome shotgun (WGS) entry which is preliminary data.</text>
</comment>
<name>A0A4Z2HP47_9TELE</name>
<dbReference type="Proteomes" id="UP000314294">
    <property type="component" value="Unassembled WGS sequence"/>
</dbReference>
<dbReference type="EMBL" id="SRLO01000201">
    <property type="protein sequence ID" value="TNN67588.1"/>
    <property type="molecule type" value="Genomic_DNA"/>
</dbReference>
<sequence length="218" mass="25323">MVIVPSTRLPCMHADRIASRGTHISQGRKEPHRQPNRRVNLKASTLKLRHSNFELAPECMMFIIHTLFPDPRVICLSLACLRSAYPIWFYLHHNAPEMSKRTTKPCFITKSGGWRKDGEKYRELERCYTDRNQVKQIKLIKLAVFMAITCDANDKRQQYLACILAKQTRKRHKIKSYNPAGHMQRLPLICAAWLARGRMAEDLTDLQTKTSQSMSWLS</sequence>